<feature type="region of interest" description="Disordered" evidence="3">
    <location>
        <begin position="53"/>
        <end position="112"/>
    </location>
</feature>
<feature type="compositionally biased region" description="Basic residues" evidence="3">
    <location>
        <begin position="756"/>
        <end position="766"/>
    </location>
</feature>
<dbReference type="InterPro" id="IPR001806">
    <property type="entry name" value="Small_GTPase"/>
</dbReference>
<comment type="caution">
    <text evidence="4">The sequence shown here is derived from an EMBL/GenBank/DDBJ whole genome shotgun (WGS) entry which is preliminary data.</text>
</comment>
<dbReference type="PRINTS" id="PR00449">
    <property type="entry name" value="RASTRNSFRMNG"/>
</dbReference>
<dbReference type="AlphaFoldDB" id="A0AAD5L500"/>
<feature type="compositionally biased region" description="Low complexity" evidence="3">
    <location>
        <begin position="417"/>
        <end position="430"/>
    </location>
</feature>
<feature type="compositionally biased region" description="Polar residues" evidence="3">
    <location>
        <begin position="771"/>
        <end position="784"/>
    </location>
</feature>
<comment type="similarity">
    <text evidence="1">Belongs to the small GTPase superfamily. RGK family.</text>
</comment>
<evidence type="ECO:0000256" key="1">
    <source>
        <dbReference type="ARBA" id="ARBA00008846"/>
    </source>
</evidence>
<keyword evidence="2" id="KW-0597">Phosphoprotein</keyword>
<dbReference type="PANTHER" id="PTHR45775:SF6">
    <property type="entry name" value="RAD, GEM_KIR FAMILY MEMBER 2, ISOFORM C"/>
    <property type="match status" value="1"/>
</dbReference>
<feature type="compositionally biased region" description="Polar residues" evidence="3">
    <location>
        <begin position="1"/>
        <end position="13"/>
    </location>
</feature>
<dbReference type="Gene3D" id="3.40.50.300">
    <property type="entry name" value="P-loop containing nucleotide triphosphate hydrolases"/>
    <property type="match status" value="2"/>
</dbReference>
<evidence type="ECO:0000256" key="3">
    <source>
        <dbReference type="SAM" id="MobiDB-lite"/>
    </source>
</evidence>
<evidence type="ECO:0000256" key="2">
    <source>
        <dbReference type="ARBA" id="ARBA00022553"/>
    </source>
</evidence>
<dbReference type="GO" id="GO:0005246">
    <property type="term" value="F:calcium channel regulator activity"/>
    <property type="evidence" value="ECO:0007669"/>
    <property type="project" value="TreeGrafter"/>
</dbReference>
<gene>
    <name evidence="4" type="ORF">GHT06_017910</name>
</gene>
<feature type="compositionally biased region" description="Polar residues" evidence="3">
    <location>
        <begin position="53"/>
        <end position="66"/>
    </location>
</feature>
<name>A0AAD5L500_9CRUS</name>
<feature type="compositionally biased region" description="Low complexity" evidence="3">
    <location>
        <begin position="270"/>
        <end position="291"/>
    </location>
</feature>
<feature type="compositionally biased region" description="Acidic residues" evidence="3">
    <location>
        <begin position="99"/>
        <end position="112"/>
    </location>
</feature>
<evidence type="ECO:0000313" key="5">
    <source>
        <dbReference type="Proteomes" id="UP000820818"/>
    </source>
</evidence>
<dbReference type="SMART" id="SM00173">
    <property type="entry name" value="RAS"/>
    <property type="match status" value="1"/>
</dbReference>
<dbReference type="SUPFAM" id="SSF52540">
    <property type="entry name" value="P-loop containing nucleoside triphosphate hydrolases"/>
    <property type="match status" value="1"/>
</dbReference>
<dbReference type="InterPro" id="IPR051641">
    <property type="entry name" value="RGK_GTP-binding_reg"/>
</dbReference>
<dbReference type="GO" id="GO:0005525">
    <property type="term" value="F:GTP binding"/>
    <property type="evidence" value="ECO:0007669"/>
    <property type="project" value="InterPro"/>
</dbReference>
<dbReference type="PANTHER" id="PTHR45775">
    <property type="entry name" value="RAD, GEM/KIR FAMILY MEMBER 2, ISOFORM C"/>
    <property type="match status" value="1"/>
</dbReference>
<feature type="compositionally biased region" description="Polar residues" evidence="3">
    <location>
        <begin position="739"/>
        <end position="750"/>
    </location>
</feature>
<feature type="region of interest" description="Disordered" evidence="3">
    <location>
        <begin position="408"/>
        <end position="455"/>
    </location>
</feature>
<reference evidence="4 5" key="1">
    <citation type="submission" date="2022-05" db="EMBL/GenBank/DDBJ databases">
        <title>A multi-omics perspective on studying reproductive biology in Daphnia sinensis.</title>
        <authorList>
            <person name="Jia J."/>
        </authorList>
    </citation>
    <scope>NUCLEOTIDE SEQUENCE [LARGE SCALE GENOMIC DNA]</scope>
    <source>
        <strain evidence="4 5">WSL</strain>
    </source>
</reference>
<feature type="region of interest" description="Disordered" evidence="3">
    <location>
        <begin position="739"/>
        <end position="786"/>
    </location>
</feature>
<keyword evidence="5" id="KW-1185">Reference proteome</keyword>
<proteinExistence type="inferred from homology"/>
<feature type="region of interest" description="Disordered" evidence="3">
    <location>
        <begin position="240"/>
        <end position="307"/>
    </location>
</feature>
<dbReference type="GO" id="GO:0005886">
    <property type="term" value="C:plasma membrane"/>
    <property type="evidence" value="ECO:0007669"/>
    <property type="project" value="TreeGrafter"/>
</dbReference>
<dbReference type="Proteomes" id="UP000820818">
    <property type="component" value="Linkage Group LG7"/>
</dbReference>
<feature type="compositionally biased region" description="Polar residues" evidence="3">
    <location>
        <begin position="292"/>
        <end position="307"/>
    </location>
</feature>
<organism evidence="4 5">
    <name type="scientific">Daphnia sinensis</name>
    <dbReference type="NCBI Taxonomy" id="1820382"/>
    <lineage>
        <taxon>Eukaryota</taxon>
        <taxon>Metazoa</taxon>
        <taxon>Ecdysozoa</taxon>
        <taxon>Arthropoda</taxon>
        <taxon>Crustacea</taxon>
        <taxon>Branchiopoda</taxon>
        <taxon>Diplostraca</taxon>
        <taxon>Cladocera</taxon>
        <taxon>Anomopoda</taxon>
        <taxon>Daphniidae</taxon>
        <taxon>Daphnia</taxon>
        <taxon>Daphnia similis group</taxon>
    </lineage>
</organism>
<dbReference type="Pfam" id="PF00071">
    <property type="entry name" value="Ras"/>
    <property type="match status" value="2"/>
</dbReference>
<sequence length="854" mass="94041">MAEVTTLTTSTSKRQQDLLATPLAGSVTRPMSTSPSLVDSSRLIADDQHFVGESTNNQQNDMTISGSIKHYGENNSTGEARAYSAASANQPSEKTFCYSDEEGDEDEEGDDDVLASGNRLSRRHSSAGIVPLSLRSTSSSSNAIDTDVLLAADGRAGVSRSASRRCRIDEEQRNQSTIAIARPALINNNVGNWLNVPGAPVDIRKKTMKKKNNAFTSIEQQMERLELVQTPALVVGAAAASMRNQSHSQRHHHQQNHRSSNCVESSQLLVRHQQSSQHVRSQSVRVVPSSSKFTHTTPNRNNNTSPINQQQQKLIFDYNTSSSSIQQQSIGKVRPRGTSLPGTNRAIALADVGITTGIKADEVTAQQQQQYYDKREEDEADYYLLRHFIVHGKSNKVVNRGDSFRRSLRAHPKQQNSSAVSQHSSTSSISTENVAGSPPPVQPQQQQYHYHPQQQQGQYYSPYQHYGLMDQVQQQQSSRRASLSLLMVAGADQQQHTVSAGPSPPSGGPSLGEPFRVLMLGASGVGKTALTAQFMTSEYLNTYEASLDEDTCDRSVSVLLDGEESQLVFIDHPHGEISVENSVTTYNPHAFVIVYSVVDAESLREVEEVLHFLWRHSLTNNRNCNSSTSSITNSFYGRQRHQTASATTLSTTDAPIDQTSPVRVAPLQMLPPPIVILVANKIDLVRSRIISPQAGKSLATSFDCKYIETSSGMQHNVDELLVGILKQIRLKIQKTEQMHQQQLISPNSATSSSKSLFRKRSGRRRQQQQQHRVNYQTTGSSGISTEGDGSCCISTSAIPGIATNNAGRITMTANTTNRRSASLRVRRMLGKAVWTCAEYYHRNKSRSCEDLHVL</sequence>
<dbReference type="PROSITE" id="PS51421">
    <property type="entry name" value="RAS"/>
    <property type="match status" value="1"/>
</dbReference>
<dbReference type="GO" id="GO:0003924">
    <property type="term" value="F:GTPase activity"/>
    <property type="evidence" value="ECO:0007669"/>
    <property type="project" value="InterPro"/>
</dbReference>
<dbReference type="EMBL" id="WJBH02000007">
    <property type="protein sequence ID" value="KAI9555395.1"/>
    <property type="molecule type" value="Genomic_DNA"/>
</dbReference>
<protein>
    <submittedName>
        <fullName evidence="4">Uncharacterized protein</fullName>
    </submittedName>
</protein>
<feature type="compositionally biased region" description="Polar residues" evidence="3">
    <location>
        <begin position="29"/>
        <end position="39"/>
    </location>
</feature>
<dbReference type="InterPro" id="IPR027417">
    <property type="entry name" value="P-loop_NTPase"/>
</dbReference>
<feature type="compositionally biased region" description="Low complexity" evidence="3">
    <location>
        <begin position="443"/>
        <end position="455"/>
    </location>
</feature>
<evidence type="ECO:0000313" key="4">
    <source>
        <dbReference type="EMBL" id="KAI9555395.1"/>
    </source>
</evidence>
<dbReference type="SMART" id="SM00175">
    <property type="entry name" value="RAB"/>
    <property type="match status" value="1"/>
</dbReference>
<feature type="region of interest" description="Disordered" evidence="3">
    <location>
        <begin position="1"/>
        <end position="39"/>
    </location>
</feature>
<dbReference type="PROSITE" id="PS51419">
    <property type="entry name" value="RAB"/>
    <property type="match status" value="1"/>
</dbReference>
<accession>A0AAD5L500</accession>